<evidence type="ECO:0000313" key="1">
    <source>
        <dbReference type="EMBL" id="KAG7472120.1"/>
    </source>
</evidence>
<protein>
    <submittedName>
        <fullName evidence="1">Uncharacterized protein</fullName>
    </submittedName>
</protein>
<keyword evidence="2" id="KW-1185">Reference proteome</keyword>
<dbReference type="Proteomes" id="UP001046870">
    <property type="component" value="Chromosome 8"/>
</dbReference>
<dbReference type="EMBL" id="JAFDVH010000008">
    <property type="protein sequence ID" value="KAG7472120.1"/>
    <property type="molecule type" value="Genomic_DNA"/>
</dbReference>
<proteinExistence type="predicted"/>
<gene>
    <name evidence="1" type="ORF">MATL_G00105210</name>
</gene>
<evidence type="ECO:0000313" key="2">
    <source>
        <dbReference type="Proteomes" id="UP001046870"/>
    </source>
</evidence>
<reference evidence="1" key="1">
    <citation type="submission" date="2021-01" db="EMBL/GenBank/DDBJ databases">
        <authorList>
            <person name="Zahm M."/>
            <person name="Roques C."/>
            <person name="Cabau C."/>
            <person name="Klopp C."/>
            <person name="Donnadieu C."/>
            <person name="Jouanno E."/>
            <person name="Lampietro C."/>
            <person name="Louis A."/>
            <person name="Herpin A."/>
            <person name="Echchiki A."/>
            <person name="Berthelot C."/>
            <person name="Parey E."/>
            <person name="Roest-Crollius H."/>
            <person name="Braasch I."/>
            <person name="Postlethwait J."/>
            <person name="Bobe J."/>
            <person name="Montfort J."/>
            <person name="Bouchez O."/>
            <person name="Begum T."/>
            <person name="Mejri S."/>
            <person name="Adams A."/>
            <person name="Chen W.-J."/>
            <person name="Guiguen Y."/>
        </authorList>
    </citation>
    <scope>NUCLEOTIDE SEQUENCE</scope>
    <source>
        <strain evidence="1">YG-15Mar2019-1</strain>
        <tissue evidence="1">Brain</tissue>
    </source>
</reference>
<comment type="caution">
    <text evidence="1">The sequence shown here is derived from an EMBL/GenBank/DDBJ whole genome shotgun (WGS) entry which is preliminary data.</text>
</comment>
<name>A0A9D3Q0U7_MEGAT</name>
<dbReference type="AlphaFoldDB" id="A0A9D3Q0U7"/>
<accession>A0A9D3Q0U7</accession>
<organism evidence="1 2">
    <name type="scientific">Megalops atlanticus</name>
    <name type="common">Tarpon</name>
    <name type="synonym">Clupea gigantea</name>
    <dbReference type="NCBI Taxonomy" id="7932"/>
    <lineage>
        <taxon>Eukaryota</taxon>
        <taxon>Metazoa</taxon>
        <taxon>Chordata</taxon>
        <taxon>Craniata</taxon>
        <taxon>Vertebrata</taxon>
        <taxon>Euteleostomi</taxon>
        <taxon>Actinopterygii</taxon>
        <taxon>Neopterygii</taxon>
        <taxon>Teleostei</taxon>
        <taxon>Elopiformes</taxon>
        <taxon>Megalopidae</taxon>
        <taxon>Megalops</taxon>
    </lineage>
</organism>
<sequence length="132" mass="15144">MDPFLTLPSLSCWYMTWDQWKLQITLLFNPCCVKVSAELSFALFVTVVLLVSPKIFIKTSPVFLFLLNSKTRGTSVNLYVFGLLRFSPSSRFHVPLHWYQSGAGQLRETRIFSSLEKEYGSGDLQVKKWLGV</sequence>